<gene>
    <name evidence="1" type="ORF">DB32_001551</name>
</gene>
<sequence>MVWNGGFRDGRGSIATQSTAVKASYSVRSRMEDGPGSNPEELLGAAHAACFTMALSAILGGAGYTATELRTHASVTLANDGGQFSIPEIVLELEGVVPGIDEATFVRHAETAKATCPVSKALAGVPTITLRASLKTA</sequence>
<dbReference type="InterPro" id="IPR052707">
    <property type="entry name" value="OsmC_Ohr_Peroxiredoxin"/>
</dbReference>
<dbReference type="KEGG" id="samy:DB32_001551"/>
<evidence type="ECO:0000313" key="2">
    <source>
        <dbReference type="Proteomes" id="UP000034883"/>
    </source>
</evidence>
<name>A0A0F6W0W3_9BACT</name>
<dbReference type="PANTHER" id="PTHR42830:SF1">
    <property type="entry name" value="OSMOTICALLY INDUCIBLE FAMILY PROTEIN"/>
    <property type="match status" value="1"/>
</dbReference>
<organism evidence="1 2">
    <name type="scientific">Sandaracinus amylolyticus</name>
    <dbReference type="NCBI Taxonomy" id="927083"/>
    <lineage>
        <taxon>Bacteria</taxon>
        <taxon>Pseudomonadati</taxon>
        <taxon>Myxococcota</taxon>
        <taxon>Polyangia</taxon>
        <taxon>Polyangiales</taxon>
        <taxon>Sandaracinaceae</taxon>
        <taxon>Sandaracinus</taxon>
    </lineage>
</organism>
<dbReference type="SUPFAM" id="SSF82784">
    <property type="entry name" value="OsmC-like"/>
    <property type="match status" value="1"/>
</dbReference>
<dbReference type="Gene3D" id="3.30.300.20">
    <property type="match status" value="1"/>
</dbReference>
<dbReference type="Proteomes" id="UP000034883">
    <property type="component" value="Chromosome"/>
</dbReference>
<protein>
    <submittedName>
        <fullName evidence="1">Organic hydroperoxide resistance protein</fullName>
    </submittedName>
</protein>
<keyword evidence="2" id="KW-1185">Reference proteome</keyword>
<dbReference type="Pfam" id="PF02566">
    <property type="entry name" value="OsmC"/>
    <property type="match status" value="1"/>
</dbReference>
<dbReference type="InterPro" id="IPR015946">
    <property type="entry name" value="KH_dom-like_a/b"/>
</dbReference>
<reference evidence="1 2" key="1">
    <citation type="submission" date="2015-03" db="EMBL/GenBank/DDBJ databases">
        <title>Genome assembly of Sandaracinus amylolyticus DSM 53668.</title>
        <authorList>
            <person name="Sharma G."/>
            <person name="Subramanian S."/>
        </authorList>
    </citation>
    <scope>NUCLEOTIDE SEQUENCE [LARGE SCALE GENOMIC DNA]</scope>
    <source>
        <strain evidence="1 2">DSM 53668</strain>
    </source>
</reference>
<dbReference type="GO" id="GO:0004601">
    <property type="term" value="F:peroxidase activity"/>
    <property type="evidence" value="ECO:0007669"/>
    <property type="project" value="InterPro"/>
</dbReference>
<dbReference type="NCBIfam" id="TIGR03562">
    <property type="entry name" value="osmo_induc_OsmC"/>
    <property type="match status" value="1"/>
</dbReference>
<dbReference type="GO" id="GO:0006979">
    <property type="term" value="P:response to oxidative stress"/>
    <property type="evidence" value="ECO:0007669"/>
    <property type="project" value="InterPro"/>
</dbReference>
<dbReference type="InterPro" id="IPR019904">
    <property type="entry name" value="Peroxiredoxin_OsmC"/>
</dbReference>
<evidence type="ECO:0000313" key="1">
    <source>
        <dbReference type="EMBL" id="AKF04402.1"/>
    </source>
</evidence>
<dbReference type="InterPro" id="IPR036102">
    <property type="entry name" value="OsmC/Ohrsf"/>
</dbReference>
<dbReference type="STRING" id="927083.DB32_001551"/>
<accession>A0A0F6W0W3</accession>
<dbReference type="EMBL" id="CP011125">
    <property type="protein sequence ID" value="AKF04402.1"/>
    <property type="molecule type" value="Genomic_DNA"/>
</dbReference>
<dbReference type="InterPro" id="IPR003718">
    <property type="entry name" value="OsmC/Ohr_fam"/>
</dbReference>
<dbReference type="PANTHER" id="PTHR42830">
    <property type="entry name" value="OSMOTICALLY INDUCIBLE FAMILY PROTEIN"/>
    <property type="match status" value="1"/>
</dbReference>
<dbReference type="AlphaFoldDB" id="A0A0F6W0W3"/>
<proteinExistence type="predicted"/>